<dbReference type="PROSITE" id="PS50048">
    <property type="entry name" value="ZN2_CY6_FUNGAL_2"/>
    <property type="match status" value="1"/>
</dbReference>
<reference evidence="6" key="2">
    <citation type="journal article" date="2019" name="Mol. Plant Microbe Interact.">
        <title>Genome sequence resources for four phytopathogenic fungi from the Colletotrichum orbiculare species complex.</title>
        <authorList>
            <person name="Gan P."/>
            <person name="Tsushima A."/>
            <person name="Narusaka M."/>
            <person name="Narusaka Y."/>
            <person name="Takano Y."/>
            <person name="Kubo Y."/>
            <person name="Shirasu K."/>
        </authorList>
    </citation>
    <scope>GENOME REANNOTATION</scope>
    <source>
        <strain evidence="6">104-T / ATCC 96160 / CBS 514.97 / LARS 414 / MAFF 240422</strain>
    </source>
</reference>
<evidence type="ECO:0000313" key="5">
    <source>
        <dbReference type="EMBL" id="TDZ18312.1"/>
    </source>
</evidence>
<feature type="transmembrane region" description="Helical" evidence="3">
    <location>
        <begin position="411"/>
        <end position="430"/>
    </location>
</feature>
<evidence type="ECO:0000313" key="6">
    <source>
        <dbReference type="Proteomes" id="UP000014480"/>
    </source>
</evidence>
<gene>
    <name evidence="5" type="ORF">Cob_v008978</name>
</gene>
<keyword evidence="3" id="KW-1133">Transmembrane helix</keyword>
<feature type="region of interest" description="Disordered" evidence="2">
    <location>
        <begin position="211"/>
        <end position="244"/>
    </location>
</feature>
<dbReference type="Pfam" id="PF00172">
    <property type="entry name" value="Zn_clus"/>
    <property type="match status" value="1"/>
</dbReference>
<feature type="domain" description="Zn(2)-C6 fungal-type" evidence="4">
    <location>
        <begin position="37"/>
        <end position="67"/>
    </location>
</feature>
<sequence>MEHHHRPLLPASGPPVPTADRDERPPKRPRRPSHHVACNRCRTKKLGCDGRRPACTTCTRMAVECVYRSTHNAQAADNIEKGRSLEARERHLEDQTRLMELLRSLPGPEAIHLLQRLRSTSDMSRLISSFEGGLHTETRPSDLETARAILPATQSSVEFELMAQWGTAYPRLHETPIPELLNILPTTKALSSSVLPSFPDGSMVPMRTAKLESHPEPPKQSNSAEAGFGGTKQAMPTTGPRMPRKYRDSRLERLQIGYWTKVPISNELAATLISFYLETEHNIVGFFDADLFVDDLVSCQPNFCSAFLVTAVLCLASQKYTAIKLQTSVLKAALFQEAEMLWNGEAANDSILTVAAIEVFSNACVYEGKDALGMELAMTGRRIAERMGLFGSAEDATAADLARKSPEWARAVAHIAWGAYVWLTFLVVFYHHLPIRYPPSLSIPGESRDERKQPLNSSQGASYTRSKVFVKYCKLMTIIQEIMSVYIPAGAMTGDGSVSDCVPLGFAEAKYRRLLDWAASLPADMKRVAMASSDLVVFHIMFHFVVITIFRPFTSTPSTERLMSFTSIDSHPKKIHAASVKQLRDLVVNYRTHHLAGSITGFINPGLFTLSLALLEDRSDPLWRFYFVLCVRCWRDLYACYPVFRNVAQAFLSMAMQKDAFTASEAKELMEYIDDNGRHHAGGAEAFTTFIFDPSAGAVGKLQIDAMARKFDEMVLFDEFTTGAMA</sequence>
<protein>
    <submittedName>
        <fullName evidence="5">Nitrogen assimilation transcription factor nit-4</fullName>
    </submittedName>
</protein>
<accession>A0A484FJM2</accession>
<reference evidence="6" key="1">
    <citation type="journal article" date="2013" name="New Phytol.">
        <title>Comparative genomic and transcriptomic analyses reveal the hemibiotrophic stage shift of Colletotrichum fungi.</title>
        <authorList>
            <person name="Gan P."/>
            <person name="Ikeda K."/>
            <person name="Irieda H."/>
            <person name="Narusaka M."/>
            <person name="O'Connell R.J."/>
            <person name="Narusaka Y."/>
            <person name="Takano Y."/>
            <person name="Kubo Y."/>
            <person name="Shirasu K."/>
        </authorList>
    </citation>
    <scope>NUCLEOTIDE SEQUENCE [LARGE SCALE GENOMIC DNA]</scope>
    <source>
        <strain evidence="6">104-T / ATCC 96160 / CBS 514.97 / LARS 414 / MAFF 240422</strain>
    </source>
</reference>
<organism evidence="5 6">
    <name type="scientific">Colletotrichum orbiculare (strain 104-T / ATCC 96160 / CBS 514.97 / LARS 414 / MAFF 240422)</name>
    <name type="common">Cucumber anthracnose fungus</name>
    <name type="synonym">Colletotrichum lagenarium</name>
    <dbReference type="NCBI Taxonomy" id="1213857"/>
    <lineage>
        <taxon>Eukaryota</taxon>
        <taxon>Fungi</taxon>
        <taxon>Dikarya</taxon>
        <taxon>Ascomycota</taxon>
        <taxon>Pezizomycotina</taxon>
        <taxon>Sordariomycetes</taxon>
        <taxon>Hypocreomycetidae</taxon>
        <taxon>Glomerellales</taxon>
        <taxon>Glomerellaceae</taxon>
        <taxon>Colletotrichum</taxon>
        <taxon>Colletotrichum orbiculare species complex</taxon>
    </lineage>
</organism>
<dbReference type="OrthoDB" id="10261408at2759"/>
<proteinExistence type="predicted"/>
<dbReference type="CDD" id="cd12148">
    <property type="entry name" value="fungal_TF_MHR"/>
    <property type="match status" value="1"/>
</dbReference>
<dbReference type="PANTHER" id="PTHR47256">
    <property type="entry name" value="ZN(II)2CYS6 TRANSCRIPTION FACTOR (EUROFUNG)-RELATED"/>
    <property type="match status" value="1"/>
</dbReference>
<evidence type="ECO:0000259" key="4">
    <source>
        <dbReference type="PROSITE" id="PS50048"/>
    </source>
</evidence>
<evidence type="ECO:0000256" key="2">
    <source>
        <dbReference type="SAM" id="MobiDB-lite"/>
    </source>
</evidence>
<keyword evidence="3" id="KW-0472">Membrane</keyword>
<dbReference type="Proteomes" id="UP000014480">
    <property type="component" value="Unassembled WGS sequence"/>
</dbReference>
<dbReference type="STRING" id="1213857.A0A484FJM2"/>
<dbReference type="InterPro" id="IPR036864">
    <property type="entry name" value="Zn2-C6_fun-type_DNA-bd_sf"/>
</dbReference>
<comment type="caution">
    <text evidence="5">The sequence shown here is derived from an EMBL/GenBank/DDBJ whole genome shotgun (WGS) entry which is preliminary data.</text>
</comment>
<keyword evidence="1" id="KW-0539">Nucleus</keyword>
<dbReference type="AlphaFoldDB" id="A0A484FJM2"/>
<evidence type="ECO:0000256" key="1">
    <source>
        <dbReference type="ARBA" id="ARBA00023242"/>
    </source>
</evidence>
<name>A0A484FJM2_COLOR</name>
<feature type="region of interest" description="Disordered" evidence="2">
    <location>
        <begin position="1"/>
        <end position="35"/>
    </location>
</feature>
<dbReference type="PROSITE" id="PS00463">
    <property type="entry name" value="ZN2_CY6_FUNGAL_1"/>
    <property type="match status" value="1"/>
</dbReference>
<evidence type="ECO:0000256" key="3">
    <source>
        <dbReference type="SAM" id="Phobius"/>
    </source>
</evidence>
<dbReference type="SMART" id="SM00066">
    <property type="entry name" value="GAL4"/>
    <property type="match status" value="1"/>
</dbReference>
<dbReference type="Gene3D" id="4.10.240.10">
    <property type="entry name" value="Zn(2)-C6 fungal-type DNA-binding domain"/>
    <property type="match status" value="1"/>
</dbReference>
<keyword evidence="3" id="KW-0812">Transmembrane</keyword>
<dbReference type="InterPro" id="IPR001138">
    <property type="entry name" value="Zn2Cys6_DnaBD"/>
</dbReference>
<dbReference type="EMBL" id="AMCV02000025">
    <property type="protein sequence ID" value="TDZ18312.1"/>
    <property type="molecule type" value="Genomic_DNA"/>
</dbReference>
<dbReference type="CDD" id="cd00067">
    <property type="entry name" value="GAL4"/>
    <property type="match status" value="1"/>
</dbReference>
<feature type="transmembrane region" description="Helical" evidence="3">
    <location>
        <begin position="535"/>
        <end position="553"/>
    </location>
</feature>
<dbReference type="GO" id="GO:0000981">
    <property type="term" value="F:DNA-binding transcription factor activity, RNA polymerase II-specific"/>
    <property type="evidence" value="ECO:0007669"/>
    <property type="project" value="InterPro"/>
</dbReference>
<dbReference type="SUPFAM" id="SSF57701">
    <property type="entry name" value="Zn2/Cys6 DNA-binding domain"/>
    <property type="match status" value="1"/>
</dbReference>
<keyword evidence="6" id="KW-1185">Reference proteome</keyword>
<dbReference type="InterPro" id="IPR053187">
    <property type="entry name" value="Notoamide_regulator"/>
</dbReference>
<dbReference type="GO" id="GO:0008270">
    <property type="term" value="F:zinc ion binding"/>
    <property type="evidence" value="ECO:0007669"/>
    <property type="project" value="InterPro"/>
</dbReference>
<dbReference type="PANTHER" id="PTHR47256:SF1">
    <property type="entry name" value="ZN(II)2CYS6 TRANSCRIPTION FACTOR (EUROFUNG)"/>
    <property type="match status" value="1"/>
</dbReference>